<reference evidence="1 2" key="1">
    <citation type="submission" date="2021-06" db="EMBL/GenBank/DDBJ databases">
        <title>Caerostris darwini draft genome.</title>
        <authorList>
            <person name="Kono N."/>
            <person name="Arakawa K."/>
        </authorList>
    </citation>
    <scope>NUCLEOTIDE SEQUENCE [LARGE SCALE GENOMIC DNA]</scope>
</reference>
<comment type="caution">
    <text evidence="1">The sequence shown here is derived from an EMBL/GenBank/DDBJ whole genome shotgun (WGS) entry which is preliminary data.</text>
</comment>
<gene>
    <name evidence="1" type="ORF">CDAR_583541</name>
</gene>
<organism evidence="1 2">
    <name type="scientific">Caerostris darwini</name>
    <dbReference type="NCBI Taxonomy" id="1538125"/>
    <lineage>
        <taxon>Eukaryota</taxon>
        <taxon>Metazoa</taxon>
        <taxon>Ecdysozoa</taxon>
        <taxon>Arthropoda</taxon>
        <taxon>Chelicerata</taxon>
        <taxon>Arachnida</taxon>
        <taxon>Araneae</taxon>
        <taxon>Araneomorphae</taxon>
        <taxon>Entelegynae</taxon>
        <taxon>Araneoidea</taxon>
        <taxon>Araneidae</taxon>
        <taxon>Caerostris</taxon>
    </lineage>
</organism>
<name>A0AAV4PTC5_9ARAC</name>
<evidence type="ECO:0000313" key="2">
    <source>
        <dbReference type="Proteomes" id="UP001054837"/>
    </source>
</evidence>
<protein>
    <submittedName>
        <fullName evidence="1">Uncharacterized protein</fullName>
    </submittedName>
</protein>
<sequence>MIATHPVILQKKRLGVHQRGSRVLQNEGFTLHPPLGIFIKHVSSSSPLSIYLRYEISESLFQAFFARLARLPSHLALPPVNTQKITFVPRFPFKQQCCSLTSKFLLCVNSGETNCSLPEVSKVCQWLSSIFLNFR</sequence>
<proteinExistence type="predicted"/>
<accession>A0AAV4PTC5</accession>
<dbReference type="EMBL" id="BPLQ01003418">
    <property type="protein sequence ID" value="GIY00375.1"/>
    <property type="molecule type" value="Genomic_DNA"/>
</dbReference>
<dbReference type="AlphaFoldDB" id="A0AAV4PTC5"/>
<keyword evidence="2" id="KW-1185">Reference proteome</keyword>
<dbReference type="Proteomes" id="UP001054837">
    <property type="component" value="Unassembled WGS sequence"/>
</dbReference>
<evidence type="ECO:0000313" key="1">
    <source>
        <dbReference type="EMBL" id="GIY00375.1"/>
    </source>
</evidence>